<keyword evidence="1" id="KW-0732">Signal</keyword>
<name>A0A239FC71_EKHLU</name>
<dbReference type="EMBL" id="FZPD01000001">
    <property type="protein sequence ID" value="SNS54365.1"/>
    <property type="molecule type" value="Genomic_DNA"/>
</dbReference>
<dbReference type="AlphaFoldDB" id="A0A239FC71"/>
<dbReference type="InterPro" id="IPR000073">
    <property type="entry name" value="AB_hydrolase_1"/>
</dbReference>
<dbReference type="PRINTS" id="PR00111">
    <property type="entry name" value="ABHYDROLASE"/>
</dbReference>
<sequence length="310" mass="34890">MKSLITISFLCLAQFSIAQNDEFMPTYKYDTKKVAIFDEIEIAYLDEGAQDAPVIVMVHGLGGYIKNWYPTIEGLSDEYRCIALDLPGYGQSTLRAFDEEDYMDFFARTLDTFVKKLELDNVILMGHSMGGQVSVVTALQNPNWLDQLILAAPAGFETFTNEEAATLKQFSSATVLMSHTEDQIRAAYKINFVNMPPLAEEMIQDRIKAKEAPWFNDYAKVREMGVKGMLSHPVFAELDQIKVPAYVLFGEKDFLIPNRYLHAGMTTQQVAEVGNKIPNVKIKMIEAAGHMLQMDNPAGFNRAVKQMLTN</sequence>
<dbReference type="PANTHER" id="PTHR43798:SF33">
    <property type="entry name" value="HYDROLASE, PUTATIVE (AFU_ORTHOLOGUE AFUA_2G14860)-RELATED"/>
    <property type="match status" value="1"/>
</dbReference>
<dbReference type="Pfam" id="PF00561">
    <property type="entry name" value="Abhydrolase_1"/>
    <property type="match status" value="1"/>
</dbReference>
<feature type="signal peptide" evidence="1">
    <location>
        <begin position="1"/>
        <end position="18"/>
    </location>
</feature>
<dbReference type="InterPro" id="IPR029058">
    <property type="entry name" value="AB_hydrolase_fold"/>
</dbReference>
<evidence type="ECO:0000259" key="2">
    <source>
        <dbReference type="Pfam" id="PF00561"/>
    </source>
</evidence>
<gene>
    <name evidence="3" type="ORF">SAMN05421640_0598</name>
</gene>
<protein>
    <submittedName>
        <fullName evidence="3">Pimeloyl-ACP methyl ester carboxylesterase</fullName>
    </submittedName>
</protein>
<feature type="chain" id="PRO_5013009120" evidence="1">
    <location>
        <begin position="19"/>
        <end position="310"/>
    </location>
</feature>
<keyword evidence="4" id="KW-1185">Reference proteome</keyword>
<dbReference type="Gene3D" id="3.40.50.1820">
    <property type="entry name" value="alpha/beta hydrolase"/>
    <property type="match status" value="1"/>
</dbReference>
<dbReference type="OrthoDB" id="9799612at2"/>
<proteinExistence type="predicted"/>
<dbReference type="GO" id="GO:0016020">
    <property type="term" value="C:membrane"/>
    <property type="evidence" value="ECO:0007669"/>
    <property type="project" value="TreeGrafter"/>
</dbReference>
<dbReference type="Proteomes" id="UP000198393">
    <property type="component" value="Unassembled WGS sequence"/>
</dbReference>
<dbReference type="PANTHER" id="PTHR43798">
    <property type="entry name" value="MONOACYLGLYCEROL LIPASE"/>
    <property type="match status" value="1"/>
</dbReference>
<dbReference type="SUPFAM" id="SSF53474">
    <property type="entry name" value="alpha/beta-Hydrolases"/>
    <property type="match status" value="1"/>
</dbReference>
<evidence type="ECO:0000313" key="4">
    <source>
        <dbReference type="Proteomes" id="UP000198393"/>
    </source>
</evidence>
<accession>A0A239FC71</accession>
<feature type="domain" description="AB hydrolase-1" evidence="2">
    <location>
        <begin position="53"/>
        <end position="297"/>
    </location>
</feature>
<reference evidence="3 4" key="1">
    <citation type="submission" date="2017-06" db="EMBL/GenBank/DDBJ databases">
        <authorList>
            <person name="Kim H.J."/>
            <person name="Triplett B.A."/>
        </authorList>
    </citation>
    <scope>NUCLEOTIDE SEQUENCE [LARGE SCALE GENOMIC DNA]</scope>
    <source>
        <strain evidence="3 4">DSM 19307</strain>
    </source>
</reference>
<evidence type="ECO:0000313" key="3">
    <source>
        <dbReference type="EMBL" id="SNS54365.1"/>
    </source>
</evidence>
<organism evidence="3 4">
    <name type="scientific">Ekhidna lutea</name>
    <dbReference type="NCBI Taxonomy" id="447679"/>
    <lineage>
        <taxon>Bacteria</taxon>
        <taxon>Pseudomonadati</taxon>
        <taxon>Bacteroidota</taxon>
        <taxon>Cytophagia</taxon>
        <taxon>Cytophagales</taxon>
        <taxon>Reichenbachiellaceae</taxon>
        <taxon>Ekhidna</taxon>
    </lineage>
</organism>
<dbReference type="RefSeq" id="WP_089355353.1">
    <property type="nucleotide sequence ID" value="NZ_FZPD01000001.1"/>
</dbReference>
<evidence type="ECO:0000256" key="1">
    <source>
        <dbReference type="SAM" id="SignalP"/>
    </source>
</evidence>
<dbReference type="InterPro" id="IPR050266">
    <property type="entry name" value="AB_hydrolase_sf"/>
</dbReference>